<evidence type="ECO:0000313" key="1">
    <source>
        <dbReference type="EMBL" id="SKC68230.1"/>
    </source>
</evidence>
<sequence length="370" mass="40238">MPFADELLGAAVARTLTRSLQEAAPGNPFDATAHAAERLDGLALRERADLLRDAVLEDVPGDYATLAGIIRTAQASDPAFAGWLIWPVTSAVAARGVEEWTPEAFDDAMRLLAELTERLSAEFAIRTLLRHDLDRALAIVLDWTTSDNEHVRRLASEGTRPYLPWAVRVREIVANPGVTVPILDALYRDPSEYVRRSVANHLNDLSRDDPELVVATANRWLAEPDANTPALVRHALRTLVKRGNPGALAALGFGAATTEVEGFGLESAHVPFGGTVRFVATVRNTGAETARLAIDYVVHHQKANGSQTTKTFKLTTTELAPGEHILLSREHSFRAITTRRYHPGAHGIALQVNGVATEPLTFELLPPTES</sequence>
<name>A0ABY1LNF1_9MICO</name>
<gene>
    <name evidence="1" type="ORF">SAMN06295973_2799</name>
</gene>
<dbReference type="SUPFAM" id="SSF48371">
    <property type="entry name" value="ARM repeat"/>
    <property type="match status" value="1"/>
</dbReference>
<keyword evidence="2" id="KW-1185">Reference proteome</keyword>
<dbReference type="EMBL" id="FUZO01000002">
    <property type="protein sequence ID" value="SKC68230.1"/>
    <property type="molecule type" value="Genomic_DNA"/>
</dbReference>
<evidence type="ECO:0000313" key="2">
    <source>
        <dbReference type="Proteomes" id="UP000190827"/>
    </source>
</evidence>
<dbReference type="Gene3D" id="1.25.40.290">
    <property type="entry name" value="ARM repeat domains"/>
    <property type="match status" value="1"/>
</dbReference>
<organism evidence="1 2">
    <name type="scientific">Plantibacter cousiniae</name>
    <name type="common">nom. nud.</name>
    <dbReference type="NCBI Taxonomy" id="199709"/>
    <lineage>
        <taxon>Bacteria</taxon>
        <taxon>Bacillati</taxon>
        <taxon>Actinomycetota</taxon>
        <taxon>Actinomycetes</taxon>
        <taxon>Micrococcales</taxon>
        <taxon>Microbacteriaceae</taxon>
        <taxon>Plantibacter</taxon>
    </lineage>
</organism>
<accession>A0ABY1LNF1</accession>
<dbReference type="InterPro" id="IPR016024">
    <property type="entry name" value="ARM-type_fold"/>
</dbReference>
<dbReference type="InterPro" id="IPR014825">
    <property type="entry name" value="DNA_alkylation"/>
</dbReference>
<dbReference type="Proteomes" id="UP000190827">
    <property type="component" value="Unassembled WGS sequence"/>
</dbReference>
<dbReference type="RefSeq" id="WP_079706547.1">
    <property type="nucleotide sequence ID" value="NZ_FUZO01000002.1"/>
</dbReference>
<comment type="caution">
    <text evidence="1">The sequence shown here is derived from an EMBL/GenBank/DDBJ whole genome shotgun (WGS) entry which is preliminary data.</text>
</comment>
<reference evidence="1 2" key="1">
    <citation type="submission" date="2017-02" db="EMBL/GenBank/DDBJ databases">
        <authorList>
            <person name="Varghese N."/>
            <person name="Submissions S."/>
        </authorList>
    </citation>
    <scope>NUCLEOTIDE SEQUENCE [LARGE SCALE GENOMIC DNA]</scope>
    <source>
        <strain evidence="1 2">VKM Ac-1787</strain>
    </source>
</reference>
<dbReference type="Pfam" id="PF08713">
    <property type="entry name" value="DNA_alkylation"/>
    <property type="match status" value="1"/>
</dbReference>
<proteinExistence type="predicted"/>
<protein>
    <submittedName>
        <fullName evidence="1">3-methyladenine DNA glycosylase AlkC</fullName>
    </submittedName>
</protein>